<dbReference type="InterPro" id="IPR041916">
    <property type="entry name" value="Anti_sigma_zinc_sf"/>
</dbReference>
<feature type="region of interest" description="Disordered" evidence="6">
    <location>
        <begin position="353"/>
        <end position="491"/>
    </location>
</feature>
<keyword evidence="2" id="KW-0805">Transcription regulation</keyword>
<evidence type="ECO:0000313" key="9">
    <source>
        <dbReference type="EMBL" id="EID53649.1"/>
    </source>
</evidence>
<dbReference type="InterPro" id="IPR033379">
    <property type="entry name" value="Acid_Pase_AS"/>
</dbReference>
<dbReference type="STRING" id="882086.SacxiDRAFT_1398"/>
<dbReference type="Pfam" id="PF13490">
    <property type="entry name" value="zf-HC2"/>
    <property type="match status" value="1"/>
</dbReference>
<dbReference type="PANTHER" id="PTHR43133:SF8">
    <property type="entry name" value="RNA POLYMERASE SIGMA FACTOR HI_1459-RELATED"/>
    <property type="match status" value="1"/>
</dbReference>
<dbReference type="Pfam" id="PF04542">
    <property type="entry name" value="Sigma70_r2"/>
    <property type="match status" value="1"/>
</dbReference>
<dbReference type="GO" id="GO:0016987">
    <property type="term" value="F:sigma factor activity"/>
    <property type="evidence" value="ECO:0007669"/>
    <property type="project" value="UniProtKB-KW"/>
</dbReference>
<dbReference type="SUPFAM" id="SSF88946">
    <property type="entry name" value="Sigma2 domain of RNA polymerase sigma factors"/>
    <property type="match status" value="1"/>
</dbReference>
<feature type="compositionally biased region" description="Basic residues" evidence="6">
    <location>
        <begin position="832"/>
        <end position="844"/>
    </location>
</feature>
<feature type="compositionally biased region" description="Pro residues" evidence="6">
    <location>
        <begin position="365"/>
        <end position="396"/>
    </location>
</feature>
<feature type="compositionally biased region" description="Pro residues" evidence="6">
    <location>
        <begin position="418"/>
        <end position="455"/>
    </location>
</feature>
<dbReference type="PROSITE" id="PS00778">
    <property type="entry name" value="HIS_ACID_PHOSPHAT_2"/>
    <property type="match status" value="1"/>
</dbReference>
<dbReference type="InterPro" id="IPR039425">
    <property type="entry name" value="RNA_pol_sigma-70-like"/>
</dbReference>
<dbReference type="InterPro" id="IPR013324">
    <property type="entry name" value="RNA_pol_sigma_r3/r4-like"/>
</dbReference>
<evidence type="ECO:0000256" key="5">
    <source>
        <dbReference type="ARBA" id="ARBA00023163"/>
    </source>
</evidence>
<feature type="region of interest" description="Disordered" evidence="6">
    <location>
        <begin position="520"/>
        <end position="590"/>
    </location>
</feature>
<dbReference type="HOGENOM" id="CLU_021839_1_0_11"/>
<evidence type="ECO:0000256" key="4">
    <source>
        <dbReference type="ARBA" id="ARBA00023125"/>
    </source>
</evidence>
<dbReference type="Gene3D" id="1.10.1740.10">
    <property type="match status" value="1"/>
</dbReference>
<feature type="region of interest" description="Disordered" evidence="6">
    <location>
        <begin position="29"/>
        <end position="49"/>
    </location>
</feature>
<dbReference type="InterPro" id="IPR007627">
    <property type="entry name" value="RNA_pol_sigma70_r2"/>
</dbReference>
<dbReference type="SUPFAM" id="SSF88659">
    <property type="entry name" value="Sigma3 and sigma4 domains of RNA polymerase sigma factors"/>
    <property type="match status" value="1"/>
</dbReference>
<dbReference type="eggNOG" id="COG1595">
    <property type="taxonomic scope" value="Bacteria"/>
</dbReference>
<evidence type="ECO:0000313" key="10">
    <source>
        <dbReference type="Proteomes" id="UP000004691"/>
    </source>
</evidence>
<dbReference type="Proteomes" id="UP000004691">
    <property type="component" value="Unassembled WGS sequence"/>
</dbReference>
<keyword evidence="5" id="KW-0804">Transcription</keyword>
<dbReference type="GO" id="GO:0003677">
    <property type="term" value="F:DNA binding"/>
    <property type="evidence" value="ECO:0007669"/>
    <property type="project" value="UniProtKB-KW"/>
</dbReference>
<gene>
    <name evidence="9" type="ORF">SacxiDRAFT_1398</name>
</gene>
<evidence type="ECO:0000259" key="7">
    <source>
        <dbReference type="Pfam" id="PF04542"/>
    </source>
</evidence>
<evidence type="ECO:0000256" key="1">
    <source>
        <dbReference type="ARBA" id="ARBA00010641"/>
    </source>
</evidence>
<feature type="compositionally biased region" description="Low complexity" evidence="6">
    <location>
        <begin position="788"/>
        <end position="800"/>
    </location>
</feature>
<comment type="similarity">
    <text evidence="1">Belongs to the sigma-70 factor family. ECF subfamily.</text>
</comment>
<feature type="domain" description="Putative zinc-finger" evidence="8">
    <location>
        <begin position="236"/>
        <end position="270"/>
    </location>
</feature>
<accession>I0V0J6</accession>
<evidence type="ECO:0000256" key="3">
    <source>
        <dbReference type="ARBA" id="ARBA00023082"/>
    </source>
</evidence>
<feature type="region of interest" description="Disordered" evidence="6">
    <location>
        <begin position="753"/>
        <end position="854"/>
    </location>
</feature>
<name>I0V0J6_9PSEU</name>
<dbReference type="AlphaFoldDB" id="I0V0J6"/>
<dbReference type="PANTHER" id="PTHR43133">
    <property type="entry name" value="RNA POLYMERASE ECF-TYPE SIGMA FACTO"/>
    <property type="match status" value="1"/>
</dbReference>
<dbReference type="NCBIfam" id="TIGR02937">
    <property type="entry name" value="sigma70-ECF"/>
    <property type="match status" value="1"/>
</dbReference>
<dbReference type="InterPro" id="IPR014284">
    <property type="entry name" value="RNA_pol_sigma-70_dom"/>
</dbReference>
<dbReference type="EMBL" id="JH636049">
    <property type="protein sequence ID" value="EID53649.1"/>
    <property type="molecule type" value="Genomic_DNA"/>
</dbReference>
<evidence type="ECO:0000256" key="2">
    <source>
        <dbReference type="ARBA" id="ARBA00023015"/>
    </source>
</evidence>
<keyword evidence="3" id="KW-0731">Sigma factor</keyword>
<dbReference type="InterPro" id="IPR027383">
    <property type="entry name" value="Znf_put"/>
</dbReference>
<keyword evidence="4" id="KW-0238">DNA-binding</keyword>
<dbReference type="InterPro" id="IPR013325">
    <property type="entry name" value="RNA_pol_sigma_r2"/>
</dbReference>
<dbReference type="Gene3D" id="1.10.10.1320">
    <property type="entry name" value="Anti-sigma factor, zinc-finger domain"/>
    <property type="match status" value="1"/>
</dbReference>
<reference evidence="9 10" key="1">
    <citation type="submission" date="2012-01" db="EMBL/GenBank/DDBJ databases">
        <title>Improved High-Quality Draft sequence of Saccharomonospora xinjiangensis XJ-54.</title>
        <authorList>
            <consortium name="US DOE Joint Genome Institute"/>
            <person name="Lucas S."/>
            <person name="Han J."/>
            <person name="Lapidus A."/>
            <person name="Cheng J.-F."/>
            <person name="Goodwin L."/>
            <person name="Pitluck S."/>
            <person name="Peters L."/>
            <person name="Mikhailova N."/>
            <person name="Teshima H."/>
            <person name="Detter J.C."/>
            <person name="Han C."/>
            <person name="Tapia R."/>
            <person name="Land M."/>
            <person name="Hauser L."/>
            <person name="Kyrpides N."/>
            <person name="Ivanova N."/>
            <person name="Pagani I."/>
            <person name="Brambilla E.-M."/>
            <person name="Klenk H.-P."/>
            <person name="Woyke T."/>
        </authorList>
    </citation>
    <scope>NUCLEOTIDE SEQUENCE [LARGE SCALE GENOMIC DNA]</scope>
    <source>
        <strain evidence="9 10">XJ-54</strain>
    </source>
</reference>
<feature type="domain" description="RNA polymerase sigma-70 region 2" evidence="7">
    <location>
        <begin position="66"/>
        <end position="134"/>
    </location>
</feature>
<evidence type="ECO:0000259" key="8">
    <source>
        <dbReference type="Pfam" id="PF13490"/>
    </source>
</evidence>
<sequence>MSWFRRDRTRGMLPCGESAHLPHRSMFSAQRGRTAVTTDSPSPNGRSDADLIASVRAGRIEEYGTLYDRHATAATRLARHLCPATADADAVVAESFATVLDALRDGEGPDHAFRAYLLTTVRRTAHSRARASGRVRQAGVTAMGAVAGTRAVSSDPSAGELEHFERSLVARAFHRLPGRWQTVLWHTVIEQQPASEVAPLLGISPGAVPALAYRARASLRQEYLQAHLAETSSPRCRATATKLGAGTRDGLSLRERAQVEQHLDHCARCRALADELADVNASLRGVVAFLVLGSATLDYLTDSGAASSAITAVHAATKSGEPGPRQFLGVAVSGVALATAVAVALGAGGVGTAPVAHRPQESERPAPPPVSAPATPSPTPVGPPSHPSLPPLPAPELRPDSYRQLRPPLPQSPETRPVSPPPALPPPPFPPADPATPVEPAPPAAQPEEPLPSPGTDPGGDTGNEVPPPDPAPRPKVSASVPGDGIRLDAGGEARNLDVALHNDGEATAAGTAVALTLPDGVTTVAQQPGEGADPGDGTPPEEEDDGLGTGITSENDTTPEPRTDGGRTESTAPGHEPGTPPAVSCPPGRGTVVCEVPGGLEPREREVVRFRVTAAPEAESGAAEGRVTVAGGDPVRFTVPIAVRQDVARLDVGVTGRQLHIEVRNEGARPAIASVSVSLDVPGLVLYAEDLECEAEPLHCVSPAPLDPGQSTHLEVFVPPGHDADIVTVTASVGEDTTSEVVELMSLLRLDEPEPGASEPGDSSRPSSSSPSGTAPSTTPAGPDPAGPAAASTALPQAPVSSSFPVFPQAPSEEVAEDDDAPSLLGTLLRQQHRRSGRLRRRAGFPVHPRPSA</sequence>
<keyword evidence="10" id="KW-1185">Reference proteome</keyword>
<evidence type="ECO:0000256" key="6">
    <source>
        <dbReference type="SAM" id="MobiDB-lite"/>
    </source>
</evidence>
<feature type="compositionally biased region" description="Low complexity" evidence="6">
    <location>
        <begin position="758"/>
        <end position="782"/>
    </location>
</feature>
<feature type="compositionally biased region" description="Polar residues" evidence="6">
    <location>
        <begin position="35"/>
        <end position="45"/>
    </location>
</feature>
<dbReference type="InterPro" id="IPR036388">
    <property type="entry name" value="WH-like_DNA-bd_sf"/>
</dbReference>
<proteinExistence type="inferred from homology"/>
<organism evidence="9 10">
    <name type="scientific">Saccharomonospora xinjiangensis XJ-54</name>
    <dbReference type="NCBI Taxonomy" id="882086"/>
    <lineage>
        <taxon>Bacteria</taxon>
        <taxon>Bacillati</taxon>
        <taxon>Actinomycetota</taxon>
        <taxon>Actinomycetes</taxon>
        <taxon>Pseudonocardiales</taxon>
        <taxon>Pseudonocardiaceae</taxon>
        <taxon>Saccharomonospora</taxon>
    </lineage>
</organism>
<protein>
    <submittedName>
        <fullName evidence="9">RNA polymerase sigma factor, sigma-70 family</fullName>
    </submittedName>
</protein>
<dbReference type="GO" id="GO:0006352">
    <property type="term" value="P:DNA-templated transcription initiation"/>
    <property type="evidence" value="ECO:0007669"/>
    <property type="project" value="InterPro"/>
</dbReference>
<dbReference type="Gene3D" id="1.10.10.10">
    <property type="entry name" value="Winged helix-like DNA-binding domain superfamily/Winged helix DNA-binding domain"/>
    <property type="match status" value="1"/>
</dbReference>